<dbReference type="OrthoDB" id="9790209at2"/>
<dbReference type="PANTHER" id="PTHR33362">
    <property type="entry name" value="SIALIC ACID TRAP TRANSPORTER PERMEASE PROTEIN SIAT-RELATED"/>
    <property type="match status" value="1"/>
</dbReference>
<evidence type="ECO:0000313" key="9">
    <source>
        <dbReference type="EMBL" id="PMR70275.1"/>
    </source>
</evidence>
<dbReference type="PANTHER" id="PTHR33362:SF5">
    <property type="entry name" value="C4-DICARBOXYLATE TRAP TRANSPORTER LARGE PERMEASE PROTEIN DCTM"/>
    <property type="match status" value="1"/>
</dbReference>
<feature type="transmembrane region" description="Helical" evidence="7">
    <location>
        <begin position="7"/>
        <end position="40"/>
    </location>
</feature>
<dbReference type="PIRSF" id="PIRSF006066">
    <property type="entry name" value="HI0050"/>
    <property type="match status" value="1"/>
</dbReference>
<proteinExistence type="inferred from homology"/>
<feature type="transmembrane region" description="Helical" evidence="7">
    <location>
        <begin position="256"/>
        <end position="273"/>
    </location>
</feature>
<comment type="function">
    <text evidence="7">Part of the tripartite ATP-independent periplasmic (TRAP) transport system.</text>
</comment>
<feature type="transmembrane region" description="Helical" evidence="7">
    <location>
        <begin position="144"/>
        <end position="169"/>
    </location>
</feature>
<keyword evidence="4 7" id="KW-0812">Transmembrane</keyword>
<dbReference type="InterPro" id="IPR010656">
    <property type="entry name" value="DctM"/>
</dbReference>
<feature type="transmembrane region" description="Helical" evidence="7">
    <location>
        <begin position="285"/>
        <end position="303"/>
    </location>
</feature>
<dbReference type="EMBL" id="PNRE01000033">
    <property type="protein sequence ID" value="PMR70275.1"/>
    <property type="molecule type" value="Genomic_DNA"/>
</dbReference>
<evidence type="ECO:0000256" key="4">
    <source>
        <dbReference type="ARBA" id="ARBA00022692"/>
    </source>
</evidence>
<dbReference type="AlphaFoldDB" id="A0A2N7TQ22"/>
<protein>
    <recommendedName>
        <fullName evidence="7">TRAP transporter large permease protein</fullName>
    </recommendedName>
</protein>
<feature type="transmembrane region" description="Helical" evidence="7">
    <location>
        <begin position="101"/>
        <end position="124"/>
    </location>
</feature>
<sequence>MSAMIIGLIAIASMLIAIYLGVHIAIALILISFVSLWLMLDPSLALRMVASAANDAIQDSLYGVVPLFVLMGLFVSVCGVGRDTFDVAGWLLRKIRGGLGMATVGSNAAFAAITGVSIASAAVFSKIAVPEMMRHGHTSRFSVGVVAASSVLGMLIPPSLLLIIYGVLAEESIGRLFIAGVIPGLLLAGCFCLLIVVLARFFPDFVGNADSLQQHPDEERAETLASLLKKGVPILALIVLVLGGIYSGIFTPMEAGAVGALGAFIMTLLRGMLTPSRFWKVLVETGHVSVSVLFLIIAASLYSRMLAMSGVPEQITHLMIGSGLGAVGFVLMYLLVILLLGCVLDSVSILLIMVPIALPISASFGMDPIWFGIITVVAVEIGLITPPFGLSVYTVKASLDDQSVALKEVFVGVIPFVLCMLCVLLILAAFPWLSLVLAR</sequence>
<feature type="transmembrane region" description="Helical" evidence="7">
    <location>
        <begin position="231"/>
        <end position="249"/>
    </location>
</feature>
<evidence type="ECO:0000259" key="8">
    <source>
        <dbReference type="Pfam" id="PF06808"/>
    </source>
</evidence>
<comment type="subunit">
    <text evidence="7">The complex comprises the extracytoplasmic solute receptor protein and the two transmembrane proteins.</text>
</comment>
<evidence type="ECO:0000256" key="3">
    <source>
        <dbReference type="ARBA" id="ARBA00022519"/>
    </source>
</evidence>
<keyword evidence="6 7" id="KW-0472">Membrane</keyword>
<feature type="transmembrane region" description="Helical" evidence="7">
    <location>
        <begin position="369"/>
        <end position="389"/>
    </location>
</feature>
<keyword evidence="2" id="KW-1003">Cell membrane</keyword>
<dbReference type="GO" id="GO:0005886">
    <property type="term" value="C:plasma membrane"/>
    <property type="evidence" value="ECO:0007669"/>
    <property type="project" value="UniProtKB-SubCell"/>
</dbReference>
<evidence type="ECO:0000256" key="7">
    <source>
        <dbReference type="RuleBase" id="RU369079"/>
    </source>
</evidence>
<dbReference type="Pfam" id="PF06808">
    <property type="entry name" value="DctM"/>
    <property type="match status" value="1"/>
</dbReference>
<dbReference type="NCBIfam" id="TIGR00786">
    <property type="entry name" value="dctM"/>
    <property type="match status" value="1"/>
</dbReference>
<feature type="transmembrane region" description="Helical" evidence="7">
    <location>
        <begin position="176"/>
        <end position="202"/>
    </location>
</feature>
<evidence type="ECO:0000256" key="1">
    <source>
        <dbReference type="ARBA" id="ARBA00004429"/>
    </source>
</evidence>
<evidence type="ECO:0000256" key="5">
    <source>
        <dbReference type="ARBA" id="ARBA00022989"/>
    </source>
</evidence>
<organism evidence="9 10">
    <name type="scientific">Halomonas heilongjiangensis</name>
    <dbReference type="NCBI Taxonomy" id="1387883"/>
    <lineage>
        <taxon>Bacteria</taxon>
        <taxon>Pseudomonadati</taxon>
        <taxon>Pseudomonadota</taxon>
        <taxon>Gammaproteobacteria</taxon>
        <taxon>Oceanospirillales</taxon>
        <taxon>Halomonadaceae</taxon>
        <taxon>Halomonas</taxon>
    </lineage>
</organism>
<evidence type="ECO:0000313" key="10">
    <source>
        <dbReference type="Proteomes" id="UP000235346"/>
    </source>
</evidence>
<reference evidence="9 10" key="1">
    <citation type="submission" date="2018-01" db="EMBL/GenBank/DDBJ databases">
        <title>Halomonas endophytica sp. nov., isolated from storage liquid in the stems of Populus euphratica.</title>
        <authorList>
            <person name="Chen C."/>
        </authorList>
    </citation>
    <scope>NUCLEOTIDE SEQUENCE [LARGE SCALE GENOMIC DNA]</scope>
    <source>
        <strain evidence="9 10">DSM 26881</strain>
    </source>
</reference>
<feature type="domain" description="TRAP C4-dicarboxylate transport system permease DctM subunit" evidence="8">
    <location>
        <begin position="12"/>
        <end position="433"/>
    </location>
</feature>
<feature type="transmembrane region" description="Helical" evidence="7">
    <location>
        <begin position="315"/>
        <end position="340"/>
    </location>
</feature>
<gene>
    <name evidence="9" type="ORF">C1H66_06945</name>
</gene>
<name>A0A2N7TQ22_9GAMM</name>
<accession>A0A2N7TQ22</accession>
<keyword evidence="3 7" id="KW-0997">Cell inner membrane</keyword>
<keyword evidence="10" id="KW-1185">Reference proteome</keyword>
<dbReference type="Proteomes" id="UP000235346">
    <property type="component" value="Unassembled WGS sequence"/>
</dbReference>
<evidence type="ECO:0000256" key="6">
    <source>
        <dbReference type="ARBA" id="ARBA00023136"/>
    </source>
</evidence>
<feature type="transmembrane region" description="Helical" evidence="7">
    <location>
        <begin position="60"/>
        <end position="80"/>
    </location>
</feature>
<feature type="transmembrane region" description="Helical" evidence="7">
    <location>
        <begin position="346"/>
        <end position="362"/>
    </location>
</feature>
<comment type="caution">
    <text evidence="9">The sequence shown here is derived from an EMBL/GenBank/DDBJ whole genome shotgun (WGS) entry which is preliminary data.</text>
</comment>
<evidence type="ECO:0000256" key="2">
    <source>
        <dbReference type="ARBA" id="ARBA00022475"/>
    </source>
</evidence>
<keyword evidence="7" id="KW-0813">Transport</keyword>
<feature type="transmembrane region" description="Helical" evidence="7">
    <location>
        <begin position="409"/>
        <end position="438"/>
    </location>
</feature>
<dbReference type="GO" id="GO:0022857">
    <property type="term" value="F:transmembrane transporter activity"/>
    <property type="evidence" value="ECO:0007669"/>
    <property type="project" value="UniProtKB-UniRule"/>
</dbReference>
<dbReference type="InterPro" id="IPR004681">
    <property type="entry name" value="TRAP_DctM"/>
</dbReference>
<comment type="subcellular location">
    <subcellularLocation>
        <location evidence="1 7">Cell inner membrane</location>
        <topology evidence="1 7">Multi-pass membrane protein</topology>
    </subcellularLocation>
</comment>
<dbReference type="RefSeq" id="WP_102627173.1">
    <property type="nucleotide sequence ID" value="NZ_PDOH01000055.1"/>
</dbReference>
<keyword evidence="5 7" id="KW-1133">Transmembrane helix</keyword>
<comment type="similarity">
    <text evidence="7">Belongs to the TRAP transporter large permease family.</text>
</comment>